<evidence type="ECO:0000313" key="1">
    <source>
        <dbReference type="EMBL" id="JAH20499.1"/>
    </source>
</evidence>
<reference evidence="1" key="2">
    <citation type="journal article" date="2015" name="Fish Shellfish Immunol.">
        <title>Early steps in the European eel (Anguilla anguilla)-Vibrio vulnificus interaction in the gills: Role of the RtxA13 toxin.</title>
        <authorList>
            <person name="Callol A."/>
            <person name="Pajuelo D."/>
            <person name="Ebbesson L."/>
            <person name="Teles M."/>
            <person name="MacKenzie S."/>
            <person name="Amaro C."/>
        </authorList>
    </citation>
    <scope>NUCLEOTIDE SEQUENCE</scope>
</reference>
<name>A0A0E9QUI7_ANGAN</name>
<dbReference type="EMBL" id="GBXM01088078">
    <property type="protein sequence ID" value="JAH20499.1"/>
    <property type="molecule type" value="Transcribed_RNA"/>
</dbReference>
<dbReference type="AlphaFoldDB" id="A0A0E9QUI7"/>
<proteinExistence type="predicted"/>
<sequence>MCLERQMQASLLASPVRHSGVMCRALTSMLNAAQHASLHGAAQLICTLQSHVEAVVPGCKIFSAVTRPLALRPTEVKAPQSLSIKL</sequence>
<accession>A0A0E9QUI7</accession>
<protein>
    <submittedName>
        <fullName evidence="1">Uncharacterized protein</fullName>
    </submittedName>
</protein>
<reference evidence="1" key="1">
    <citation type="submission" date="2014-11" db="EMBL/GenBank/DDBJ databases">
        <authorList>
            <person name="Amaro Gonzalez C."/>
        </authorList>
    </citation>
    <scope>NUCLEOTIDE SEQUENCE</scope>
</reference>
<organism evidence="1">
    <name type="scientific">Anguilla anguilla</name>
    <name type="common">European freshwater eel</name>
    <name type="synonym">Muraena anguilla</name>
    <dbReference type="NCBI Taxonomy" id="7936"/>
    <lineage>
        <taxon>Eukaryota</taxon>
        <taxon>Metazoa</taxon>
        <taxon>Chordata</taxon>
        <taxon>Craniata</taxon>
        <taxon>Vertebrata</taxon>
        <taxon>Euteleostomi</taxon>
        <taxon>Actinopterygii</taxon>
        <taxon>Neopterygii</taxon>
        <taxon>Teleostei</taxon>
        <taxon>Anguilliformes</taxon>
        <taxon>Anguillidae</taxon>
        <taxon>Anguilla</taxon>
    </lineage>
</organism>